<dbReference type="PANTHER" id="PTHR22731">
    <property type="entry name" value="RIBONUCLEASES P/MRP PROTEIN SUBUNIT POP1"/>
    <property type="match status" value="1"/>
</dbReference>
<evidence type="ECO:0000313" key="9">
    <source>
        <dbReference type="EMBL" id="KAK7084741.1"/>
    </source>
</evidence>
<keyword evidence="10" id="KW-1185">Reference proteome</keyword>
<evidence type="ECO:0000256" key="4">
    <source>
        <dbReference type="SAM" id="Coils"/>
    </source>
</evidence>
<keyword evidence="2" id="KW-0819">tRNA processing</keyword>
<accession>A0AAN9A8E3</accession>
<dbReference type="InterPro" id="IPR039182">
    <property type="entry name" value="Pop1"/>
</dbReference>
<feature type="domain" description="POPLD" evidence="7">
    <location>
        <begin position="574"/>
        <end position="665"/>
    </location>
</feature>
<evidence type="ECO:0000256" key="1">
    <source>
        <dbReference type="ARBA" id="ARBA00004123"/>
    </source>
</evidence>
<feature type="domain" description="Pop1 N-terminal" evidence="6">
    <location>
        <begin position="107"/>
        <end position="173"/>
    </location>
</feature>
<feature type="coiled-coil region" evidence="4">
    <location>
        <begin position="819"/>
        <end position="877"/>
    </location>
</feature>
<dbReference type="Pfam" id="PF06978">
    <property type="entry name" value="POP1_N"/>
    <property type="match status" value="2"/>
</dbReference>
<dbReference type="Pfam" id="PF08170">
    <property type="entry name" value="POPLD"/>
    <property type="match status" value="1"/>
</dbReference>
<organism evidence="9 10">
    <name type="scientific">Halocaridina rubra</name>
    <name type="common">Hawaiian red shrimp</name>
    <dbReference type="NCBI Taxonomy" id="373956"/>
    <lineage>
        <taxon>Eukaryota</taxon>
        <taxon>Metazoa</taxon>
        <taxon>Ecdysozoa</taxon>
        <taxon>Arthropoda</taxon>
        <taxon>Crustacea</taxon>
        <taxon>Multicrustacea</taxon>
        <taxon>Malacostraca</taxon>
        <taxon>Eumalacostraca</taxon>
        <taxon>Eucarida</taxon>
        <taxon>Decapoda</taxon>
        <taxon>Pleocyemata</taxon>
        <taxon>Caridea</taxon>
        <taxon>Atyoidea</taxon>
        <taxon>Atyidae</taxon>
        <taxon>Halocaridina</taxon>
    </lineage>
</organism>
<protein>
    <submittedName>
        <fullName evidence="9">Ribonucleases P/MRP protein subunit pop1</fullName>
        <ecNumber evidence="9">3.1.26.5</ecNumber>
    </submittedName>
</protein>
<gene>
    <name evidence="9" type="primary">POP1</name>
    <name evidence="9" type="ORF">SK128_006186</name>
</gene>
<dbReference type="AlphaFoldDB" id="A0AAN9A8E3"/>
<dbReference type="GO" id="GO:0000172">
    <property type="term" value="C:ribonuclease MRP complex"/>
    <property type="evidence" value="ECO:0007669"/>
    <property type="project" value="InterPro"/>
</dbReference>
<keyword evidence="9" id="KW-0378">Hydrolase</keyword>
<dbReference type="Pfam" id="PF22770">
    <property type="entry name" value="POP1_C"/>
    <property type="match status" value="1"/>
</dbReference>
<comment type="subcellular location">
    <subcellularLocation>
        <location evidence="1">Nucleus</location>
    </subcellularLocation>
</comment>
<evidence type="ECO:0000256" key="3">
    <source>
        <dbReference type="ARBA" id="ARBA00023242"/>
    </source>
</evidence>
<dbReference type="InterPro" id="IPR012590">
    <property type="entry name" value="POPLD_dom"/>
</dbReference>
<evidence type="ECO:0000256" key="5">
    <source>
        <dbReference type="SAM" id="MobiDB-lite"/>
    </source>
</evidence>
<feature type="compositionally biased region" description="Basic and acidic residues" evidence="5">
    <location>
        <begin position="74"/>
        <end position="83"/>
    </location>
</feature>
<dbReference type="PANTHER" id="PTHR22731:SF3">
    <property type="entry name" value="RIBONUCLEASES P_MRP PROTEIN SUBUNIT POP1"/>
    <property type="match status" value="1"/>
</dbReference>
<feature type="compositionally biased region" description="Basic residues" evidence="5">
    <location>
        <begin position="88"/>
        <end position="101"/>
    </location>
</feature>
<dbReference type="Proteomes" id="UP001381693">
    <property type="component" value="Unassembled WGS sequence"/>
</dbReference>
<evidence type="ECO:0000256" key="2">
    <source>
        <dbReference type="ARBA" id="ARBA00022694"/>
    </source>
</evidence>
<feature type="domain" description="Pop1 N-terminal" evidence="6">
    <location>
        <begin position="27"/>
        <end position="98"/>
    </location>
</feature>
<feature type="domain" description="POP1 C-terminal" evidence="8">
    <location>
        <begin position="762"/>
        <end position="983"/>
    </location>
</feature>
<keyword evidence="3" id="KW-0539">Nucleus</keyword>
<sequence length="984" mass="111789">MVVRGSVHCTCKMELEKSLPPISYSGFASARIAEIKSILKQLDDADHGRRSYQNLPRHMQRRQCSTNPKRLPKNLREQHRREGGNNAKKTKRPSRKYRRRPSNLLGEYNRRQNDHVWLETHIWHAKRFHMIKRFGYCLPDFSACKGFRAAIRAAKNTCLVQDVSYLNCIQLKGSVETIFSGLNLMILPADLAALSQLRSLGGQNWAVVTFYSPHKKPYGALGPADVMLLPSDHLTSKDSKSLRLWVWVHPSAHSHLLNAFIGVFDFKKLEDSTCTLHCVDESDEPKNMSGENTVASELNTPVYNIASEINTPTYTFASKINTPVNTVASEINMPASTVASESNSLENAKNNKRKYKFHDPLESRKKMKNANDMKFALKNIPFQRTSIYANLSRDLEMTLLKDTLCRFSLTGPASFRVLQRAFIPASLTDNESVNEENYNFWWKNYYSLEEQLGHHQRQTDAWNKMTDCQPQERIVLPITVRDPRVTLPSKKFPLQEKGIGKETVLPRCPPQSPLYVNNIRDKISLNKEPDYKINEKRSRLLVPGSKLPESPQEAKLPLVLLSRPPTHSLGYGVGWDVVTCSGWGMNVWLPIIMCGGVAGGQQAAESLYMEFLTPMAPNLHPDTPSGGSYSEFMAKKKHVKYFKRPPNCRPNYIKLGVQFPFTPPWQKLINSWVCAQDIYVLRDPNRLEELANRCGDAFNSLKRTVLKRIKDDLKIDPDKESVDLVLKGSEMDVTKSNRETSEGIQSLKNFSDVLCQDSELACLIKVKITLIGGGNLEPCAMICLPHESDIVEKRKEGQNLKDSLIILQPSRADLKQEQRKKLRAEHVTIKRRLNSIKKKAKAQLENELNKLDAMQRARNFKKLTEEAENQVVMANKEIIAKHKLYNSDMEHLWLMNKEDPLQCCSRNIIGYLTHGCFSMTLGRAAGVGWVALKPLLECIHLNETLRGGGDPNEGGNQTNAERIYVLVRNPTSLQYCWGNLLIVK</sequence>
<dbReference type="EMBL" id="JAXCGZ010001993">
    <property type="protein sequence ID" value="KAK7084741.1"/>
    <property type="molecule type" value="Genomic_DNA"/>
</dbReference>
<comment type="caution">
    <text evidence="9">The sequence shown here is derived from an EMBL/GenBank/DDBJ whole genome shotgun (WGS) entry which is preliminary data.</text>
</comment>
<keyword evidence="4" id="KW-0175">Coiled coil</keyword>
<dbReference type="InterPro" id="IPR055079">
    <property type="entry name" value="POP1_C"/>
</dbReference>
<evidence type="ECO:0000313" key="10">
    <source>
        <dbReference type="Proteomes" id="UP001381693"/>
    </source>
</evidence>
<reference evidence="9 10" key="1">
    <citation type="submission" date="2023-11" db="EMBL/GenBank/DDBJ databases">
        <title>Halocaridina rubra genome assembly.</title>
        <authorList>
            <person name="Smith C."/>
        </authorList>
    </citation>
    <scope>NUCLEOTIDE SEQUENCE [LARGE SCALE GENOMIC DNA]</scope>
    <source>
        <strain evidence="9">EP-1</strain>
        <tissue evidence="9">Whole</tissue>
    </source>
</reference>
<dbReference type="GO" id="GO:0001682">
    <property type="term" value="P:tRNA 5'-leader removal"/>
    <property type="evidence" value="ECO:0007669"/>
    <property type="project" value="InterPro"/>
</dbReference>
<dbReference type="GO" id="GO:0004526">
    <property type="term" value="F:ribonuclease P activity"/>
    <property type="evidence" value="ECO:0007669"/>
    <property type="project" value="UniProtKB-EC"/>
</dbReference>
<evidence type="ECO:0000259" key="8">
    <source>
        <dbReference type="Pfam" id="PF22770"/>
    </source>
</evidence>
<dbReference type="GO" id="GO:0005655">
    <property type="term" value="C:nucleolar ribonuclease P complex"/>
    <property type="evidence" value="ECO:0007669"/>
    <property type="project" value="InterPro"/>
</dbReference>
<proteinExistence type="predicted"/>
<evidence type="ECO:0000259" key="7">
    <source>
        <dbReference type="Pfam" id="PF08170"/>
    </source>
</evidence>
<evidence type="ECO:0000259" key="6">
    <source>
        <dbReference type="Pfam" id="PF06978"/>
    </source>
</evidence>
<feature type="region of interest" description="Disordered" evidence="5">
    <location>
        <begin position="49"/>
        <end position="105"/>
    </location>
</feature>
<dbReference type="EC" id="3.1.26.5" evidence="9"/>
<name>A0AAN9A8E3_HALRR</name>
<dbReference type="InterPro" id="IPR009723">
    <property type="entry name" value="Pop1_N"/>
</dbReference>